<dbReference type="Proteomes" id="UP001359559">
    <property type="component" value="Unassembled WGS sequence"/>
</dbReference>
<dbReference type="PANTHER" id="PTHR21596:SF3">
    <property type="entry name" value="FACTOR OF DNA METHYLATION 1-RELATED"/>
    <property type="match status" value="1"/>
</dbReference>
<feature type="coiled-coil region" evidence="3">
    <location>
        <begin position="331"/>
        <end position="570"/>
    </location>
</feature>
<dbReference type="PANTHER" id="PTHR21596">
    <property type="entry name" value="RIBONUCLEASE P SUBUNIT P38"/>
    <property type="match status" value="1"/>
</dbReference>
<evidence type="ECO:0000259" key="6">
    <source>
        <dbReference type="Pfam" id="PF03469"/>
    </source>
</evidence>
<evidence type="ECO:0000259" key="5">
    <source>
        <dbReference type="Pfam" id="PF03468"/>
    </source>
</evidence>
<gene>
    <name evidence="8" type="ORF">RJT34_32466</name>
</gene>
<dbReference type="Pfam" id="PF03470">
    <property type="entry name" value="zf-XS"/>
    <property type="match status" value="1"/>
</dbReference>
<keyword evidence="1 3" id="KW-0175">Coiled coil</keyword>
<evidence type="ECO:0000259" key="7">
    <source>
        <dbReference type="Pfam" id="PF03470"/>
    </source>
</evidence>
<evidence type="ECO:0000256" key="3">
    <source>
        <dbReference type="SAM" id="Coils"/>
    </source>
</evidence>
<dbReference type="GO" id="GO:0080188">
    <property type="term" value="P:gene silencing by siRNA-directed DNA methylation"/>
    <property type="evidence" value="ECO:0007669"/>
    <property type="project" value="InterPro"/>
</dbReference>
<evidence type="ECO:0000256" key="4">
    <source>
        <dbReference type="SAM" id="MobiDB-lite"/>
    </source>
</evidence>
<feature type="region of interest" description="Disordered" evidence="4">
    <location>
        <begin position="73"/>
        <end position="97"/>
    </location>
</feature>
<feature type="compositionally biased region" description="Acidic residues" evidence="4">
    <location>
        <begin position="85"/>
        <end position="97"/>
    </location>
</feature>
<evidence type="ECO:0000256" key="2">
    <source>
        <dbReference type="ARBA" id="ARBA00023158"/>
    </source>
</evidence>
<dbReference type="Pfam" id="PF03469">
    <property type="entry name" value="XH"/>
    <property type="match status" value="1"/>
</dbReference>
<dbReference type="Pfam" id="PF03468">
    <property type="entry name" value="XS"/>
    <property type="match status" value="1"/>
</dbReference>
<name>A0AAN9EYE1_CLITE</name>
<evidence type="ECO:0000256" key="1">
    <source>
        <dbReference type="ARBA" id="ARBA00023054"/>
    </source>
</evidence>
<comment type="caution">
    <text evidence="8">The sequence shown here is derived from an EMBL/GenBank/DDBJ whole genome shotgun (WGS) entry which is preliminary data.</text>
</comment>
<sequence>MVKVVFGSAICVILMLYEVDTEVVVLVAHIKYHIANAQMPFILFYFLHTHSHTLTLRTPLTAPATGLSSGNHYGDEQPQCSMDCSSEEDSDISESEIDDYSEKPYELLKAGKYKVKYLNGTLRCPYCAGKKKQDYKYKELLQHASGVGKGSANRSAKQKANHLALAKYLETDLASEAEPIQRPALPQAINQPLQQDELYVWPWTGIIVNIKGKPNDSGYWMKEFTKCRPVGVRIFLKDDDLIAQAVIDFNNDWNGFMNASEFEKSFEAAHHGKRDWNSSKLDAGSNIYGWVAREDDYNCEGPVGEYLRNKGRLRTVSDIVQEASESRNSIVANLANEIDNTNENLNKMQYKYNEKTMSLSRMLEEKDKLHSAFVEESRNMQRRARNEVRRILDEQEKLSSELEAKRRKLDSWSRDLNKREVLTDQERQKLEEEKKKKDLRNESLRLASKEQKIADENVLRLVEEQKREKEEALNKILQLEKQLDAKQKLEMEIEELKGKLQVMKHLGDEDDAAVQNKIKEMNDELQEKIDNLENMEAMNQTLIVKERESNDELQEARKELIKGLEELLSSSRTNIRLKRMGELDQKIFVNQCKKRFPLEEAGTKGVELCSLWQENVKNSAWHPFKVCKVEDKEEEIVDEEDEKLRSLKQEWGEEIHSAVVKALKEINEYNPSGGYTVWELWNSKEERKATLKEVIAYIMDQIKPHKRKRP</sequence>
<keyword evidence="9" id="KW-1185">Reference proteome</keyword>
<accession>A0AAN9EYE1</accession>
<feature type="domain" description="Zinc finger-XS" evidence="7">
    <location>
        <begin position="124"/>
        <end position="166"/>
    </location>
</feature>
<feature type="domain" description="Factor of DNA methylation 1-5/IDN2" evidence="6">
    <location>
        <begin position="578"/>
        <end position="708"/>
    </location>
</feature>
<evidence type="ECO:0000313" key="9">
    <source>
        <dbReference type="Proteomes" id="UP001359559"/>
    </source>
</evidence>
<feature type="domain" description="XS" evidence="5">
    <location>
        <begin position="196"/>
        <end position="298"/>
    </location>
</feature>
<dbReference type="Gene3D" id="3.30.70.2890">
    <property type="entry name" value="XS domain"/>
    <property type="match status" value="1"/>
</dbReference>
<keyword evidence="2" id="KW-0943">RNA-mediated gene silencing</keyword>
<dbReference type="EMBL" id="JAYKXN010000008">
    <property type="protein sequence ID" value="KAK7264853.1"/>
    <property type="molecule type" value="Genomic_DNA"/>
</dbReference>
<proteinExistence type="predicted"/>
<reference evidence="8 9" key="1">
    <citation type="submission" date="2024-01" db="EMBL/GenBank/DDBJ databases">
        <title>The genomes of 5 underutilized Papilionoideae crops provide insights into root nodulation and disease resistance.</title>
        <authorList>
            <person name="Yuan L."/>
        </authorList>
    </citation>
    <scope>NUCLEOTIDE SEQUENCE [LARGE SCALE GENOMIC DNA]</scope>
    <source>
        <strain evidence="8">LY-2023</strain>
        <tissue evidence="8">Leaf</tissue>
    </source>
</reference>
<dbReference type="AlphaFoldDB" id="A0AAN9EYE1"/>
<dbReference type="InterPro" id="IPR005380">
    <property type="entry name" value="XS_domain"/>
</dbReference>
<dbReference type="InterPro" id="IPR005381">
    <property type="entry name" value="Znf-XS_domain"/>
</dbReference>
<dbReference type="InterPro" id="IPR005379">
    <property type="entry name" value="FDM1-5/IDN2_XH"/>
</dbReference>
<dbReference type="InterPro" id="IPR045177">
    <property type="entry name" value="FDM1-5/IDN2"/>
</dbReference>
<evidence type="ECO:0000313" key="8">
    <source>
        <dbReference type="EMBL" id="KAK7264853.1"/>
    </source>
</evidence>
<organism evidence="8 9">
    <name type="scientific">Clitoria ternatea</name>
    <name type="common">Butterfly pea</name>
    <dbReference type="NCBI Taxonomy" id="43366"/>
    <lineage>
        <taxon>Eukaryota</taxon>
        <taxon>Viridiplantae</taxon>
        <taxon>Streptophyta</taxon>
        <taxon>Embryophyta</taxon>
        <taxon>Tracheophyta</taxon>
        <taxon>Spermatophyta</taxon>
        <taxon>Magnoliopsida</taxon>
        <taxon>eudicotyledons</taxon>
        <taxon>Gunneridae</taxon>
        <taxon>Pentapetalae</taxon>
        <taxon>rosids</taxon>
        <taxon>fabids</taxon>
        <taxon>Fabales</taxon>
        <taxon>Fabaceae</taxon>
        <taxon>Papilionoideae</taxon>
        <taxon>50 kb inversion clade</taxon>
        <taxon>NPAAA clade</taxon>
        <taxon>indigoferoid/millettioid clade</taxon>
        <taxon>Phaseoleae</taxon>
        <taxon>Clitoria</taxon>
    </lineage>
</organism>
<protein>
    <recommendedName>
        <fullName evidence="10">XH/XS domain-containing protein</fullName>
    </recommendedName>
</protein>
<dbReference type="InterPro" id="IPR038588">
    <property type="entry name" value="XS_domain_sf"/>
</dbReference>
<evidence type="ECO:0008006" key="10">
    <source>
        <dbReference type="Google" id="ProtNLM"/>
    </source>
</evidence>